<keyword evidence="3" id="KW-0647">Proteasome</keyword>
<accession>A0ABY8EQF3</accession>
<dbReference type="InterPro" id="IPR051179">
    <property type="entry name" value="WD_repeat_multifunction"/>
</dbReference>
<dbReference type="InterPro" id="IPR001680">
    <property type="entry name" value="WD40_rpt"/>
</dbReference>
<evidence type="ECO:0000256" key="3">
    <source>
        <dbReference type="ARBA" id="ARBA00022942"/>
    </source>
</evidence>
<gene>
    <name evidence="6" type="ORF">GLX27_001764</name>
</gene>
<dbReference type="Pfam" id="PF00400">
    <property type="entry name" value="WD40"/>
    <property type="match status" value="2"/>
</dbReference>
<dbReference type="PROSITE" id="PS50294">
    <property type="entry name" value="WD_REPEATS_REGION"/>
    <property type="match status" value="2"/>
</dbReference>
<dbReference type="InterPro" id="IPR015943">
    <property type="entry name" value="WD40/YVTN_repeat-like_dom_sf"/>
</dbReference>
<reference evidence="6 7" key="1">
    <citation type="journal article" date="2020" name="Elife">
        <title>Loss of centromere function drives karyotype evolution in closely related Malassezia species.</title>
        <authorList>
            <person name="Sankaranarayanan S.R."/>
            <person name="Ianiri G."/>
            <person name="Coelho M.A."/>
            <person name="Reza M.H."/>
            <person name="Thimmappa B.C."/>
            <person name="Ganguly P."/>
            <person name="Vadnala R.N."/>
            <person name="Sun S."/>
            <person name="Siddharthan R."/>
            <person name="Tellgren-Roth C."/>
            <person name="Dawson T.L."/>
            <person name="Heitman J."/>
            <person name="Sanyal K."/>
        </authorList>
    </citation>
    <scope>NUCLEOTIDE SEQUENCE [LARGE SCALE GENOMIC DNA]</scope>
    <source>
        <strain evidence="6">CBS14141</strain>
    </source>
</reference>
<evidence type="ECO:0000313" key="7">
    <source>
        <dbReference type="Proteomes" id="UP000818624"/>
    </source>
</evidence>
<evidence type="ECO:0000256" key="1">
    <source>
        <dbReference type="ARBA" id="ARBA00022574"/>
    </source>
</evidence>
<organism evidence="6 7">
    <name type="scientific">Malassezia furfur</name>
    <name type="common">Pityriasis versicolor infection agent</name>
    <name type="synonym">Pityrosporum furfur</name>
    <dbReference type="NCBI Taxonomy" id="55194"/>
    <lineage>
        <taxon>Eukaryota</taxon>
        <taxon>Fungi</taxon>
        <taxon>Dikarya</taxon>
        <taxon>Basidiomycota</taxon>
        <taxon>Ustilaginomycotina</taxon>
        <taxon>Malasseziomycetes</taxon>
        <taxon>Malasseziales</taxon>
        <taxon>Malasseziaceae</taxon>
        <taxon>Malassezia</taxon>
    </lineage>
</organism>
<dbReference type="SMART" id="SM00320">
    <property type="entry name" value="WD40"/>
    <property type="match status" value="3"/>
</dbReference>
<feature type="repeat" description="WD" evidence="5">
    <location>
        <begin position="194"/>
        <end position="235"/>
    </location>
</feature>
<evidence type="ECO:0000256" key="5">
    <source>
        <dbReference type="PROSITE-ProRule" id="PRU00221"/>
    </source>
</evidence>
<dbReference type="PANTHER" id="PTHR19857">
    <property type="entry name" value="MITOCHONDRIAL DIVISION PROTEIN 1-RELATED"/>
    <property type="match status" value="1"/>
</dbReference>
<name>A0ABY8EQF3_MALFU</name>
<protein>
    <submittedName>
        <fullName evidence="6">Uncharacterized protein</fullName>
    </submittedName>
</protein>
<proteinExistence type="inferred from homology"/>
<dbReference type="Gene3D" id="2.130.10.10">
    <property type="entry name" value="YVTN repeat-like/Quinoprotein amine dehydrogenase"/>
    <property type="match status" value="1"/>
</dbReference>
<dbReference type="PANTHER" id="PTHR19857:SF19">
    <property type="entry name" value="26S PROTEASOME REGULATORY SUBUNIT RPN14"/>
    <property type="match status" value="1"/>
</dbReference>
<evidence type="ECO:0000313" key="6">
    <source>
        <dbReference type="EMBL" id="WFD47117.1"/>
    </source>
</evidence>
<sequence length="401" mass="40845">MPRVLPYLAVQPDAAQAWADVRAGAAPSERVWASAYRAAPHRTSVHGGVHIADHGRTLAATDPALEVHARSASCVAVACAPLGMPATDVHLPTRIGTLPGATGSRDSSWALALATSAASGMHRWCAGGPSGTLHVGEWAPAAPDPFAVPIPLAGHRADITSVRFFPSGEVVLTTSLDATARIYSALDGANPRTLTGHTRAVYASAMLGRGREVLTGSLDATVRLWDVGAAHTTATLDADDGVCALDTHGPQHAVGGTARGTLAVWDVRAGAAPAATATAPAAPDGGDARGITALAVGADRVAIGTRTGVCAVYDVRRLAAPVAAVWRNTAEVADVQWSGADAVCVATRDGLPFRWTCAPSVRATDEYVGWDADAVDALRADAHGTLVAAGAAGAWAMYAPL</sequence>
<dbReference type="InterPro" id="IPR019775">
    <property type="entry name" value="WD40_repeat_CS"/>
</dbReference>
<evidence type="ECO:0000256" key="4">
    <source>
        <dbReference type="ARBA" id="ARBA00038321"/>
    </source>
</evidence>
<dbReference type="SUPFAM" id="SSF50978">
    <property type="entry name" value="WD40 repeat-like"/>
    <property type="match status" value="1"/>
</dbReference>
<dbReference type="PROSITE" id="PS00678">
    <property type="entry name" value="WD_REPEATS_1"/>
    <property type="match status" value="1"/>
</dbReference>
<comment type="similarity">
    <text evidence="4">Belongs to the WD repeat PAAF1/RPN14 family.</text>
</comment>
<keyword evidence="1 5" id="KW-0853">WD repeat</keyword>
<dbReference type="EMBL" id="CP046235">
    <property type="protein sequence ID" value="WFD47117.1"/>
    <property type="molecule type" value="Genomic_DNA"/>
</dbReference>
<dbReference type="InterPro" id="IPR036322">
    <property type="entry name" value="WD40_repeat_dom_sf"/>
</dbReference>
<evidence type="ECO:0000256" key="2">
    <source>
        <dbReference type="ARBA" id="ARBA00022737"/>
    </source>
</evidence>
<dbReference type="Proteomes" id="UP000818624">
    <property type="component" value="Chromosome 2"/>
</dbReference>
<keyword evidence="7" id="KW-1185">Reference proteome</keyword>
<keyword evidence="2" id="KW-0677">Repeat</keyword>
<feature type="repeat" description="WD" evidence="5">
    <location>
        <begin position="152"/>
        <end position="193"/>
    </location>
</feature>
<dbReference type="PROSITE" id="PS50082">
    <property type="entry name" value="WD_REPEATS_2"/>
    <property type="match status" value="2"/>
</dbReference>